<sequence>MTGSEDIGTTVLRNMLLGRWAADKLSITGSDADNYAQDLAQGTYDPARNDVFSKIRKDFDAAGVSISDTQILSAMTELMIRAGNQLSRSTGGVADAAAVKLKRNLMG</sequence>
<organism evidence="1 2">
    <name type="scientific">Alsobacter soli</name>
    <dbReference type="NCBI Taxonomy" id="2109933"/>
    <lineage>
        <taxon>Bacteria</taxon>
        <taxon>Pseudomonadati</taxon>
        <taxon>Pseudomonadota</taxon>
        <taxon>Alphaproteobacteria</taxon>
        <taxon>Hyphomicrobiales</taxon>
        <taxon>Alsobacteraceae</taxon>
        <taxon>Alsobacter</taxon>
    </lineage>
</organism>
<gene>
    <name evidence="1" type="ORF">SLNSH_08315</name>
</gene>
<protein>
    <recommendedName>
        <fullName evidence="3">DUF1476 domain-containing protein</fullName>
    </recommendedName>
</protein>
<reference evidence="2" key="1">
    <citation type="submission" date="2018-03" db="EMBL/GenBank/DDBJ databases">
        <authorList>
            <person name="Sun L."/>
            <person name="Liu H."/>
            <person name="Chen W."/>
            <person name="Huang K."/>
            <person name="Liu W."/>
            <person name="Gao X."/>
        </authorList>
    </citation>
    <scope>NUCLEOTIDE SEQUENCE [LARGE SCALE GENOMIC DNA]</scope>
    <source>
        <strain evidence="2">SH9</strain>
    </source>
</reference>
<dbReference type="Pfam" id="PF07345">
    <property type="entry name" value="ATPaseInh_sub_z"/>
    <property type="match status" value="1"/>
</dbReference>
<comment type="caution">
    <text evidence="1">The sequence shown here is derived from an EMBL/GenBank/DDBJ whole genome shotgun (WGS) entry which is preliminary data.</text>
</comment>
<keyword evidence="2" id="KW-1185">Reference proteome</keyword>
<dbReference type="InterPro" id="IPR038293">
    <property type="entry name" value="ATPase_inh_sub_z_sf"/>
</dbReference>
<name>A0A2T1HV83_9HYPH</name>
<evidence type="ECO:0008006" key="3">
    <source>
        <dbReference type="Google" id="ProtNLM"/>
    </source>
</evidence>
<accession>A0A2T1HV83</accession>
<evidence type="ECO:0000313" key="1">
    <source>
        <dbReference type="EMBL" id="PSC05575.1"/>
    </source>
</evidence>
<dbReference type="EMBL" id="PVZS01000007">
    <property type="protein sequence ID" value="PSC05575.1"/>
    <property type="molecule type" value="Genomic_DNA"/>
</dbReference>
<evidence type="ECO:0000313" key="2">
    <source>
        <dbReference type="Proteomes" id="UP000239772"/>
    </source>
</evidence>
<dbReference type="AlphaFoldDB" id="A0A2T1HV83"/>
<dbReference type="OrthoDB" id="9810387at2"/>
<dbReference type="RefSeq" id="WP_106336268.1">
    <property type="nucleotide sequence ID" value="NZ_PVZS01000007.1"/>
</dbReference>
<dbReference type="InterPro" id="IPR009945">
    <property type="entry name" value="ATPase_inh_sub_z"/>
</dbReference>
<proteinExistence type="predicted"/>
<dbReference type="Gene3D" id="1.10.790.20">
    <property type="entry name" value="Domain of unknown function DUF1476"/>
    <property type="match status" value="1"/>
</dbReference>
<dbReference type="Proteomes" id="UP000239772">
    <property type="component" value="Unassembled WGS sequence"/>
</dbReference>